<evidence type="ECO:0000256" key="7">
    <source>
        <dbReference type="ARBA" id="ARBA00023136"/>
    </source>
</evidence>
<dbReference type="CDD" id="cd06582">
    <property type="entry name" value="TM_PBP1_LivH_like"/>
    <property type="match status" value="1"/>
</dbReference>
<feature type="transmembrane region" description="Helical" evidence="9">
    <location>
        <begin position="142"/>
        <end position="161"/>
    </location>
</feature>
<proteinExistence type="inferred from homology"/>
<comment type="subcellular location">
    <subcellularLocation>
        <location evidence="1">Cell membrane</location>
        <topology evidence="1">Multi-pass membrane protein</topology>
    </subcellularLocation>
</comment>
<evidence type="ECO:0000256" key="4">
    <source>
        <dbReference type="ARBA" id="ARBA00022692"/>
    </source>
</evidence>
<keyword evidence="3" id="KW-1003">Cell membrane</keyword>
<feature type="transmembrane region" description="Helical" evidence="9">
    <location>
        <begin position="191"/>
        <end position="218"/>
    </location>
</feature>
<evidence type="ECO:0000256" key="2">
    <source>
        <dbReference type="ARBA" id="ARBA00022448"/>
    </source>
</evidence>
<gene>
    <name evidence="10" type="ORF">E1284_12115</name>
</gene>
<name>A0A4R4P3X2_9ACTN</name>
<dbReference type="EMBL" id="SMJW01000047">
    <property type="protein sequence ID" value="TDC16599.1"/>
    <property type="molecule type" value="Genomic_DNA"/>
</dbReference>
<dbReference type="AlphaFoldDB" id="A0A4R4P3X2"/>
<dbReference type="RefSeq" id="WP_131939144.1">
    <property type="nucleotide sequence ID" value="NZ_BAAAMX010000033.1"/>
</dbReference>
<dbReference type="GO" id="GO:0022857">
    <property type="term" value="F:transmembrane transporter activity"/>
    <property type="evidence" value="ECO:0007669"/>
    <property type="project" value="InterPro"/>
</dbReference>
<reference evidence="10 11" key="1">
    <citation type="submission" date="2019-03" db="EMBL/GenBank/DDBJ databases">
        <title>Draft genome sequences of novel Actinobacteria.</title>
        <authorList>
            <person name="Sahin N."/>
            <person name="Ay H."/>
            <person name="Saygin H."/>
        </authorList>
    </citation>
    <scope>NUCLEOTIDE SEQUENCE [LARGE SCALE GENOMIC DNA]</scope>
    <source>
        <strain evidence="10 11">DSM 45347</strain>
    </source>
</reference>
<evidence type="ECO:0000256" key="3">
    <source>
        <dbReference type="ARBA" id="ARBA00022475"/>
    </source>
</evidence>
<evidence type="ECO:0000256" key="8">
    <source>
        <dbReference type="ARBA" id="ARBA00037998"/>
    </source>
</evidence>
<dbReference type="Proteomes" id="UP000295431">
    <property type="component" value="Unassembled WGS sequence"/>
</dbReference>
<evidence type="ECO:0000256" key="5">
    <source>
        <dbReference type="ARBA" id="ARBA00022970"/>
    </source>
</evidence>
<accession>A0A4R4P3X2</accession>
<evidence type="ECO:0000256" key="9">
    <source>
        <dbReference type="SAM" id="Phobius"/>
    </source>
</evidence>
<keyword evidence="5" id="KW-0029">Amino-acid transport</keyword>
<keyword evidence="6 9" id="KW-1133">Transmembrane helix</keyword>
<evidence type="ECO:0000256" key="6">
    <source>
        <dbReference type="ARBA" id="ARBA00022989"/>
    </source>
</evidence>
<keyword evidence="11" id="KW-1185">Reference proteome</keyword>
<dbReference type="InterPro" id="IPR001851">
    <property type="entry name" value="ABC_transp_permease"/>
</dbReference>
<feature type="transmembrane region" description="Helical" evidence="9">
    <location>
        <begin position="259"/>
        <end position="279"/>
    </location>
</feature>
<sequence length="289" mass="29764">MSLAQAVLQLAIGLSFGLLLFLLASGFTLTFGLAGFVNLTHGAVFLLSAYVATAFTGPGGYVTAVLAAGATGTVLSLLVYAATRLRWGRILGDDLKQVLLTFGLLLVFAEVARVRWDGLPRSLPAPGFADGAWHFADASFPVYRAFMAVAALALAGGLWWLQERTRFGAMVRAGVDDRAMLEATGISAGPIFLAVFGLSGLLAGLAAGLAAPVLGAAMGQEFSVLVLAFVIVVLGGAGDLRGAFLASLAVGVADAYGKAFLPTLAEFTMMALVVVVLAWRPQGLFGGAH</sequence>
<feature type="transmembrane region" description="Helical" evidence="9">
    <location>
        <begin position="224"/>
        <end position="252"/>
    </location>
</feature>
<comment type="caution">
    <text evidence="10">The sequence shown here is derived from an EMBL/GenBank/DDBJ whole genome shotgun (WGS) entry which is preliminary data.</text>
</comment>
<evidence type="ECO:0000313" key="11">
    <source>
        <dbReference type="Proteomes" id="UP000295431"/>
    </source>
</evidence>
<feature type="transmembrane region" description="Helical" evidence="9">
    <location>
        <begin position="6"/>
        <end position="24"/>
    </location>
</feature>
<evidence type="ECO:0000313" key="10">
    <source>
        <dbReference type="EMBL" id="TDC16599.1"/>
    </source>
</evidence>
<feature type="transmembrane region" description="Helical" evidence="9">
    <location>
        <begin position="95"/>
        <end position="116"/>
    </location>
</feature>
<feature type="transmembrane region" description="Helical" evidence="9">
    <location>
        <begin position="31"/>
        <end position="55"/>
    </location>
</feature>
<evidence type="ECO:0000256" key="1">
    <source>
        <dbReference type="ARBA" id="ARBA00004651"/>
    </source>
</evidence>
<dbReference type="InterPro" id="IPR052157">
    <property type="entry name" value="BCAA_transport_permease"/>
</dbReference>
<feature type="transmembrane region" description="Helical" evidence="9">
    <location>
        <begin position="61"/>
        <end position="83"/>
    </location>
</feature>
<dbReference type="GO" id="GO:0005886">
    <property type="term" value="C:plasma membrane"/>
    <property type="evidence" value="ECO:0007669"/>
    <property type="project" value="UniProtKB-SubCell"/>
</dbReference>
<dbReference type="PANTHER" id="PTHR11795:SF442">
    <property type="entry name" value="ABC TRANSPORTER ATP-BINDING PROTEIN"/>
    <property type="match status" value="1"/>
</dbReference>
<dbReference type="PANTHER" id="PTHR11795">
    <property type="entry name" value="BRANCHED-CHAIN AMINO ACID TRANSPORT SYSTEM PERMEASE PROTEIN LIVH"/>
    <property type="match status" value="1"/>
</dbReference>
<keyword evidence="7 9" id="KW-0472">Membrane</keyword>
<keyword evidence="4 9" id="KW-0812">Transmembrane</keyword>
<organism evidence="10 11">
    <name type="scientific">Actinomadura bangladeshensis</name>
    <dbReference type="NCBI Taxonomy" id="453573"/>
    <lineage>
        <taxon>Bacteria</taxon>
        <taxon>Bacillati</taxon>
        <taxon>Actinomycetota</taxon>
        <taxon>Actinomycetes</taxon>
        <taxon>Streptosporangiales</taxon>
        <taxon>Thermomonosporaceae</taxon>
        <taxon>Actinomadura</taxon>
    </lineage>
</organism>
<dbReference type="GO" id="GO:0006865">
    <property type="term" value="P:amino acid transport"/>
    <property type="evidence" value="ECO:0007669"/>
    <property type="project" value="UniProtKB-KW"/>
</dbReference>
<dbReference type="OrthoDB" id="9807115at2"/>
<keyword evidence="2" id="KW-0813">Transport</keyword>
<protein>
    <submittedName>
        <fullName evidence="10">Branched-chain amino acid ABC transporter permease</fullName>
    </submittedName>
</protein>
<comment type="similarity">
    <text evidence="8">Belongs to the binding-protein-dependent transport system permease family. LivHM subfamily.</text>
</comment>
<dbReference type="Pfam" id="PF02653">
    <property type="entry name" value="BPD_transp_2"/>
    <property type="match status" value="1"/>
</dbReference>